<accession>A0A3P7N141</accession>
<dbReference type="InterPro" id="IPR051216">
    <property type="entry name" value="Teneurin"/>
</dbReference>
<keyword evidence="1" id="KW-0245">EGF-like domain</keyword>
<evidence type="ECO:0000313" key="5">
    <source>
        <dbReference type="EMBL" id="VDN24591.1"/>
    </source>
</evidence>
<keyword evidence="2" id="KW-0677">Repeat</keyword>
<dbReference type="Proteomes" id="UP000271889">
    <property type="component" value="Unassembled WGS sequence"/>
</dbReference>
<sequence>IRANETHCTIETPSGQRTVLVASIYDGVIESVQTGTSEPIRLNYLSGGLLVSRSQGGAATVFEYNQRGQATAMRRDGEEFRIEDEQVSAGRVSTNVLRNGVPFATFTSRGPEVAYEANTPSRIIYMDDGFSVTHAGMTSLLDSQTHPAHGETSILKMKTTIDAIQNPTRRALTSRFDWRPFVKRGGAERRIAEVGARPRVNGVSAFTVTFDRVTRSDVISAKSEDETLRLSYTDTYRLANLSIHYDSLGRRNELIWGNRTTQVTYDRQNRIVERAVKGGVTTKFVYTKELRHPSTVELPGGLKYSLKVGSK</sequence>
<name>A0A3P7N141_CYLGO</name>
<dbReference type="Pfam" id="PF25023">
    <property type="entry name" value="TEN_YD-shell"/>
    <property type="match status" value="1"/>
</dbReference>
<dbReference type="EMBL" id="UYRV01108707">
    <property type="protein sequence ID" value="VDN24591.1"/>
    <property type="molecule type" value="Genomic_DNA"/>
</dbReference>
<evidence type="ECO:0000259" key="4">
    <source>
        <dbReference type="Pfam" id="PF25023"/>
    </source>
</evidence>
<keyword evidence="3" id="KW-1015">Disulfide bond</keyword>
<evidence type="ECO:0000313" key="6">
    <source>
        <dbReference type="Proteomes" id="UP000271889"/>
    </source>
</evidence>
<dbReference type="AlphaFoldDB" id="A0A3P7N141"/>
<evidence type="ECO:0000256" key="1">
    <source>
        <dbReference type="ARBA" id="ARBA00022536"/>
    </source>
</evidence>
<protein>
    <recommendedName>
        <fullName evidence="4">Teneurin-like YD-shell domain-containing protein</fullName>
    </recommendedName>
</protein>
<reference evidence="5 6" key="1">
    <citation type="submission" date="2018-11" db="EMBL/GenBank/DDBJ databases">
        <authorList>
            <consortium name="Pathogen Informatics"/>
        </authorList>
    </citation>
    <scope>NUCLEOTIDE SEQUENCE [LARGE SCALE GENOMIC DNA]</scope>
</reference>
<dbReference type="OrthoDB" id="442731at2759"/>
<dbReference type="PANTHER" id="PTHR11219:SF69">
    <property type="entry name" value="TENEURIN-A"/>
    <property type="match status" value="1"/>
</dbReference>
<feature type="domain" description="Teneurin-like YD-shell" evidence="4">
    <location>
        <begin position="5"/>
        <end position="307"/>
    </location>
</feature>
<evidence type="ECO:0000256" key="3">
    <source>
        <dbReference type="ARBA" id="ARBA00023157"/>
    </source>
</evidence>
<dbReference type="InterPro" id="IPR056823">
    <property type="entry name" value="TEN-like_YD-shell"/>
</dbReference>
<gene>
    <name evidence="5" type="ORF">CGOC_LOCUS9871</name>
</gene>
<dbReference type="GO" id="GO:0008045">
    <property type="term" value="P:motor neuron axon guidance"/>
    <property type="evidence" value="ECO:0007669"/>
    <property type="project" value="TreeGrafter"/>
</dbReference>
<feature type="non-terminal residue" evidence="5">
    <location>
        <position position="1"/>
    </location>
</feature>
<organism evidence="5 6">
    <name type="scientific">Cylicostephanus goldi</name>
    <name type="common">Nematode worm</name>
    <dbReference type="NCBI Taxonomy" id="71465"/>
    <lineage>
        <taxon>Eukaryota</taxon>
        <taxon>Metazoa</taxon>
        <taxon>Ecdysozoa</taxon>
        <taxon>Nematoda</taxon>
        <taxon>Chromadorea</taxon>
        <taxon>Rhabditida</taxon>
        <taxon>Rhabditina</taxon>
        <taxon>Rhabditomorpha</taxon>
        <taxon>Strongyloidea</taxon>
        <taxon>Strongylidae</taxon>
        <taxon>Cylicostephanus</taxon>
    </lineage>
</organism>
<dbReference type="PANTHER" id="PTHR11219">
    <property type="entry name" value="TENEURIN AND N-ACETYLGLUCOSAMINE-1-PHOSPHODIESTER ALPHA-N-ACETYLGLUCOSAMINIDASE"/>
    <property type="match status" value="1"/>
</dbReference>
<keyword evidence="6" id="KW-1185">Reference proteome</keyword>
<proteinExistence type="predicted"/>
<evidence type="ECO:0000256" key="2">
    <source>
        <dbReference type="ARBA" id="ARBA00022737"/>
    </source>
</evidence>